<dbReference type="PRINTS" id="PR00162">
    <property type="entry name" value="RIESKE"/>
</dbReference>
<evidence type="ECO:0000256" key="8">
    <source>
        <dbReference type="ARBA" id="ARBA00022475"/>
    </source>
</evidence>
<dbReference type="PROSITE" id="PS51296">
    <property type="entry name" value="RIESKE"/>
    <property type="match status" value="1"/>
</dbReference>
<dbReference type="Pfam" id="PF10399">
    <property type="entry name" value="UCR_Fe-S_N"/>
    <property type="match status" value="1"/>
</dbReference>
<gene>
    <name evidence="23" type="primary">petA</name>
    <name evidence="23" type="ORF">MB824_10385</name>
</gene>
<keyword evidence="8" id="KW-1003">Cell membrane</keyword>
<dbReference type="InterPro" id="IPR006311">
    <property type="entry name" value="TAT_signal"/>
</dbReference>
<evidence type="ECO:0000256" key="21">
    <source>
        <dbReference type="RuleBase" id="RU004497"/>
    </source>
</evidence>
<keyword evidence="18" id="KW-1015">Disulfide bond</keyword>
<dbReference type="CDD" id="cd03470">
    <property type="entry name" value="Rieske_cytochrome_bc1"/>
    <property type="match status" value="1"/>
</dbReference>
<evidence type="ECO:0000256" key="18">
    <source>
        <dbReference type="ARBA" id="ARBA00023157"/>
    </source>
</evidence>
<evidence type="ECO:0000256" key="10">
    <source>
        <dbReference type="ARBA" id="ARBA00022714"/>
    </source>
</evidence>
<dbReference type="InterPro" id="IPR005805">
    <property type="entry name" value="Rieske_Fe-S_prot_C"/>
</dbReference>
<dbReference type="RefSeq" id="WP_238748457.1">
    <property type="nucleotide sequence ID" value="NZ_JAKOOW010000037.1"/>
</dbReference>
<dbReference type="PANTHER" id="PTHR10134">
    <property type="entry name" value="CYTOCHROME B-C1 COMPLEX SUBUNIT RIESKE, MITOCHONDRIAL"/>
    <property type="match status" value="1"/>
</dbReference>
<dbReference type="NCBIfam" id="TIGR01416">
    <property type="entry name" value="Rieske_proteo"/>
    <property type="match status" value="1"/>
</dbReference>
<keyword evidence="24" id="KW-1185">Reference proteome</keyword>
<keyword evidence="9 20" id="KW-0812">Transmembrane</keyword>
<evidence type="ECO:0000256" key="1">
    <source>
        <dbReference type="ARBA" id="ARBA00002444"/>
    </source>
</evidence>
<reference evidence="23 24" key="1">
    <citation type="submission" date="2022-02" db="EMBL/GenBank/DDBJ databases">
        <title>Genome sequence data of Kingella unionensis sp. nov. strain CICC 24913 (CCUG 75125).</title>
        <authorList>
            <person name="Xiao M."/>
        </authorList>
    </citation>
    <scope>NUCLEOTIDE SEQUENCE [LARGE SCALE GENOMIC DNA]</scope>
    <source>
        <strain evidence="23 24">CICC 24913</strain>
    </source>
</reference>
<evidence type="ECO:0000256" key="5">
    <source>
        <dbReference type="ARBA" id="ARBA00012951"/>
    </source>
</evidence>
<sequence length="194" mass="20840">MDNKEINQGRRRFLILATSGAGAVGAACVAVPFVKSWFPSEKAKAAGAAVEVDVSKIESGQLLTAEWQGKPIFVLNRTDQQLKDLATLDDQLSDPKSEQDQQPKDCQNPARAIKPKIWVAIGICTHLGCSPTYRPDVGAADLGGGSWKGGFFCPCHGSKFDLAGRVYKGVPAPLNLVVPPYKYLSDNLILIGDE</sequence>
<dbReference type="InterPro" id="IPR017941">
    <property type="entry name" value="Rieske_2Fe-2S"/>
</dbReference>
<dbReference type="PROSITE" id="PS51318">
    <property type="entry name" value="TAT"/>
    <property type="match status" value="1"/>
</dbReference>
<comment type="similarity">
    <text evidence="3">Belongs to the Rieske iron-sulfur protein family.</text>
</comment>
<keyword evidence="7 20" id="KW-0813">Transport</keyword>
<keyword evidence="15" id="KW-0408">Iron</keyword>
<comment type="function">
    <text evidence="1">Component of the ubiquinol-cytochrome c reductase complex (complex III or cytochrome b-c1 complex), which is a respiratory chain that generates an electrochemical potential coupled to ATP synthesis.</text>
</comment>
<evidence type="ECO:0000256" key="9">
    <source>
        <dbReference type="ARBA" id="ARBA00022692"/>
    </source>
</evidence>
<comment type="caution">
    <text evidence="23">The sequence shown here is derived from an EMBL/GenBank/DDBJ whole genome shotgun (WGS) entry which is preliminary data.</text>
</comment>
<dbReference type="PROSITE" id="PS51257">
    <property type="entry name" value="PROKAR_LIPOPROTEIN"/>
    <property type="match status" value="1"/>
</dbReference>
<keyword evidence="10" id="KW-0001">2Fe-2S</keyword>
<feature type="domain" description="Rieske" evidence="22">
    <location>
        <begin position="83"/>
        <end position="190"/>
    </location>
</feature>
<dbReference type="Gene3D" id="1.20.5.510">
    <property type="entry name" value="Single helix bin"/>
    <property type="match status" value="1"/>
</dbReference>
<comment type="subcellular location">
    <subcellularLocation>
        <location evidence="2">Cell membrane</location>
        <topology evidence="2">Single-pass membrane protein</topology>
    </subcellularLocation>
</comment>
<keyword evidence="12" id="KW-1278">Translocase</keyword>
<dbReference type="EMBL" id="JAKOOW010000037">
    <property type="protein sequence ID" value="MCG6504901.1"/>
    <property type="molecule type" value="Genomic_DNA"/>
</dbReference>
<name>A0ABS9NQ21_9NEIS</name>
<evidence type="ECO:0000256" key="7">
    <source>
        <dbReference type="ARBA" id="ARBA00022448"/>
    </source>
</evidence>
<evidence type="ECO:0000259" key="22">
    <source>
        <dbReference type="PROSITE" id="PS51296"/>
    </source>
</evidence>
<organism evidence="23 24">
    <name type="scientific">Kingella pumchi</name>
    <dbReference type="NCBI Taxonomy" id="2779506"/>
    <lineage>
        <taxon>Bacteria</taxon>
        <taxon>Pseudomonadati</taxon>
        <taxon>Pseudomonadota</taxon>
        <taxon>Betaproteobacteria</taxon>
        <taxon>Neisseriales</taxon>
        <taxon>Neisseriaceae</taxon>
        <taxon>Kingella</taxon>
    </lineage>
</organism>
<evidence type="ECO:0000313" key="23">
    <source>
        <dbReference type="EMBL" id="MCG6504901.1"/>
    </source>
</evidence>
<dbReference type="InterPro" id="IPR006317">
    <property type="entry name" value="Ubiquinol_cyt_c_Rdtase_Fe-S-su"/>
</dbReference>
<evidence type="ECO:0000313" key="24">
    <source>
        <dbReference type="Proteomes" id="UP001298424"/>
    </source>
</evidence>
<comment type="cofactor">
    <cofactor evidence="20">
        <name>[2Fe-2S] cluster</name>
        <dbReference type="ChEBI" id="CHEBI:190135"/>
    </cofactor>
    <text evidence="20">Binds 1 [2Fe-2S] cluster per subunit.</text>
</comment>
<evidence type="ECO:0000256" key="12">
    <source>
        <dbReference type="ARBA" id="ARBA00022967"/>
    </source>
</evidence>
<keyword evidence="13 20" id="KW-0249">Electron transport</keyword>
<comment type="miscellaneous">
    <text evidence="20">The Rieske protein is a high potential 2Fe-2S protein.</text>
</comment>
<evidence type="ECO:0000256" key="14">
    <source>
        <dbReference type="ARBA" id="ARBA00022989"/>
    </source>
</evidence>
<keyword evidence="17 20" id="KW-0472">Membrane</keyword>
<feature type="transmembrane region" description="Helical" evidence="20">
    <location>
        <begin position="12"/>
        <end position="34"/>
    </location>
</feature>
<evidence type="ECO:0000256" key="15">
    <source>
        <dbReference type="ARBA" id="ARBA00023004"/>
    </source>
</evidence>
<keyword evidence="16" id="KW-0411">Iron-sulfur</keyword>
<protein>
    <recommendedName>
        <fullName evidence="6 20">Ubiquinol-cytochrome c reductase iron-sulfur subunit</fullName>
        <ecNumber evidence="5 20">7.1.1.8</ecNumber>
    </recommendedName>
</protein>
<evidence type="ECO:0000256" key="4">
    <source>
        <dbReference type="ARBA" id="ARBA00011649"/>
    </source>
</evidence>
<dbReference type="EC" id="7.1.1.8" evidence="5 20"/>
<evidence type="ECO:0000256" key="2">
    <source>
        <dbReference type="ARBA" id="ARBA00004162"/>
    </source>
</evidence>
<comment type="catalytic activity">
    <reaction evidence="19 20">
        <text>a quinol + 2 Fe(III)-[cytochrome c](out) = a quinone + 2 Fe(II)-[cytochrome c](out) + 2 H(+)(out)</text>
        <dbReference type="Rhea" id="RHEA:11484"/>
        <dbReference type="Rhea" id="RHEA-COMP:10350"/>
        <dbReference type="Rhea" id="RHEA-COMP:14399"/>
        <dbReference type="ChEBI" id="CHEBI:15378"/>
        <dbReference type="ChEBI" id="CHEBI:24646"/>
        <dbReference type="ChEBI" id="CHEBI:29033"/>
        <dbReference type="ChEBI" id="CHEBI:29034"/>
        <dbReference type="ChEBI" id="CHEBI:132124"/>
        <dbReference type="EC" id="7.1.1.8"/>
    </reaction>
</comment>
<dbReference type="Pfam" id="PF00355">
    <property type="entry name" value="Rieske"/>
    <property type="match status" value="1"/>
</dbReference>
<evidence type="ECO:0000256" key="6">
    <source>
        <dbReference type="ARBA" id="ARBA00019816"/>
    </source>
</evidence>
<keyword evidence="14 20" id="KW-1133">Transmembrane helix</keyword>
<dbReference type="InterPro" id="IPR014349">
    <property type="entry name" value="Rieske_Fe-S_prot"/>
</dbReference>
<keyword evidence="11" id="KW-0479">Metal-binding</keyword>
<evidence type="ECO:0000256" key="16">
    <source>
        <dbReference type="ARBA" id="ARBA00023014"/>
    </source>
</evidence>
<dbReference type="Proteomes" id="UP001298424">
    <property type="component" value="Unassembled WGS sequence"/>
</dbReference>
<dbReference type="Gene3D" id="2.102.10.10">
    <property type="entry name" value="Rieske [2Fe-2S] iron-sulphur domain"/>
    <property type="match status" value="1"/>
</dbReference>
<dbReference type="InterPro" id="IPR019470">
    <property type="entry name" value="Ubiq_cytC_Rdtase_Fe-S_su_TAT"/>
</dbReference>
<evidence type="ECO:0000256" key="3">
    <source>
        <dbReference type="ARBA" id="ARBA00010651"/>
    </source>
</evidence>
<dbReference type="SUPFAM" id="SSF50022">
    <property type="entry name" value="ISP domain"/>
    <property type="match status" value="1"/>
</dbReference>
<evidence type="ECO:0000256" key="20">
    <source>
        <dbReference type="RuleBase" id="RU004494"/>
    </source>
</evidence>
<proteinExistence type="inferred from homology"/>
<evidence type="ECO:0000256" key="11">
    <source>
        <dbReference type="ARBA" id="ARBA00022723"/>
    </source>
</evidence>
<evidence type="ECO:0000256" key="13">
    <source>
        <dbReference type="ARBA" id="ARBA00022982"/>
    </source>
</evidence>
<comment type="subunit">
    <text evidence="4 21">The main subunits of complex b-c1 are: cytochrome b, cytochrome c1 and the Rieske protein.</text>
</comment>
<evidence type="ECO:0000256" key="17">
    <source>
        <dbReference type="ARBA" id="ARBA00023136"/>
    </source>
</evidence>
<evidence type="ECO:0000256" key="19">
    <source>
        <dbReference type="ARBA" id="ARBA00029351"/>
    </source>
</evidence>
<dbReference type="InterPro" id="IPR036922">
    <property type="entry name" value="Rieske_2Fe-2S_sf"/>
</dbReference>
<accession>A0ABS9NQ21</accession>